<keyword evidence="3" id="KW-0633">Potassium transport</keyword>
<proteinExistence type="predicted"/>
<dbReference type="AlphaFoldDB" id="A0A3M0CRR9"/>
<keyword evidence="2" id="KW-0813">Transport</keyword>
<dbReference type="GO" id="GO:0015079">
    <property type="term" value="F:potassium ion transmembrane transporter activity"/>
    <property type="evidence" value="ECO:0007669"/>
    <property type="project" value="InterPro"/>
</dbReference>
<organism evidence="10 11">
    <name type="scientific">Haloplanus aerogenes</name>
    <dbReference type="NCBI Taxonomy" id="660522"/>
    <lineage>
        <taxon>Archaea</taxon>
        <taxon>Methanobacteriati</taxon>
        <taxon>Methanobacteriota</taxon>
        <taxon>Stenosarchaea group</taxon>
        <taxon>Halobacteria</taxon>
        <taxon>Halobacteriales</taxon>
        <taxon>Haloferacaceae</taxon>
        <taxon>Haloplanus</taxon>
    </lineage>
</organism>
<dbReference type="GO" id="GO:0005886">
    <property type="term" value="C:plasma membrane"/>
    <property type="evidence" value="ECO:0007669"/>
    <property type="project" value="InterPro"/>
</dbReference>
<keyword evidence="4" id="KW-0630">Potassium</keyword>
<dbReference type="InterPro" id="IPR003148">
    <property type="entry name" value="RCK_N"/>
</dbReference>
<accession>A0A3M0CRR9</accession>
<protein>
    <submittedName>
        <fullName evidence="9">Trk system potassium transporter TrkA</fullName>
    </submittedName>
    <submittedName>
        <fullName evidence="10">Trk system potassium uptake protein TrkA</fullName>
    </submittedName>
</protein>
<keyword evidence="12" id="KW-1185">Reference proteome</keyword>
<keyword evidence="5" id="KW-0520">NAD</keyword>
<reference evidence="10 11" key="1">
    <citation type="journal article" date="2015" name="Stand. Genomic Sci.">
        <title>Genomic Encyclopedia of Bacterial and Archaeal Type Strains, Phase III: the genomes of soil and plant-associated and newly described type strains.</title>
        <authorList>
            <person name="Whitman W.B."/>
            <person name="Woyke T."/>
            <person name="Klenk H.P."/>
            <person name="Zhou Y."/>
            <person name="Lilburn T.G."/>
            <person name="Beck B.J."/>
            <person name="De Vos P."/>
            <person name="Vandamme P."/>
            <person name="Eisen J.A."/>
            <person name="Garrity G."/>
            <person name="Hugenholtz P."/>
            <person name="Kyrpides N.C."/>
        </authorList>
    </citation>
    <scope>NUCLEOTIDE SEQUENCE [LARGE SCALE GENOMIC DNA]</scope>
    <source>
        <strain evidence="10 11">CGMCC 1.10124</strain>
    </source>
</reference>
<dbReference type="SUPFAM" id="SSF116726">
    <property type="entry name" value="TrkA C-terminal domain-like"/>
    <property type="match status" value="2"/>
</dbReference>
<feature type="domain" description="RCK N-terminal" evidence="7">
    <location>
        <begin position="225"/>
        <end position="342"/>
    </location>
</feature>
<dbReference type="Pfam" id="PF02080">
    <property type="entry name" value="TrkA_C"/>
    <property type="match status" value="2"/>
</dbReference>
<dbReference type="InterPro" id="IPR036291">
    <property type="entry name" value="NAD(P)-bd_dom_sf"/>
</dbReference>
<dbReference type="NCBIfam" id="NF007031">
    <property type="entry name" value="PRK09496.1-2"/>
    <property type="match status" value="1"/>
</dbReference>
<dbReference type="Proteomes" id="UP000282007">
    <property type="component" value="Chromosome"/>
</dbReference>
<evidence type="ECO:0000313" key="9">
    <source>
        <dbReference type="EMBL" id="AZH25942.1"/>
    </source>
</evidence>
<reference evidence="10" key="3">
    <citation type="submission" date="2018-10" db="EMBL/GenBank/DDBJ databases">
        <authorList>
            <person name="Whitman W."/>
            <person name="Huntemann M."/>
            <person name="Clum A."/>
            <person name="Pillay M."/>
            <person name="Palaniappan K."/>
            <person name="Varghese N."/>
            <person name="Mikhailova N."/>
            <person name="Stamatis D."/>
            <person name="Reddy T."/>
            <person name="Daum C."/>
            <person name="Shapiro N."/>
            <person name="Ivanova N."/>
            <person name="Kyrpides N."/>
            <person name="Woyke T."/>
        </authorList>
    </citation>
    <scope>NUCLEOTIDE SEQUENCE</scope>
    <source>
        <strain evidence="10">CGMCC 1.10124</strain>
    </source>
</reference>
<dbReference type="PANTHER" id="PTHR43833">
    <property type="entry name" value="POTASSIUM CHANNEL PROTEIN 2-RELATED-RELATED"/>
    <property type="match status" value="1"/>
</dbReference>
<dbReference type="EMBL" id="CP034145">
    <property type="protein sequence ID" value="AZH25942.1"/>
    <property type="molecule type" value="Genomic_DNA"/>
</dbReference>
<dbReference type="NCBIfam" id="NF007032">
    <property type="entry name" value="PRK09496.1-4"/>
    <property type="match status" value="1"/>
</dbReference>
<dbReference type="InterPro" id="IPR036721">
    <property type="entry name" value="RCK_C_sf"/>
</dbReference>
<evidence type="ECO:0000259" key="8">
    <source>
        <dbReference type="PROSITE" id="PS51202"/>
    </source>
</evidence>
<keyword evidence="6" id="KW-0406">Ion transport</keyword>
<dbReference type="NCBIfam" id="NF007039">
    <property type="entry name" value="PRK09496.3-2"/>
    <property type="match status" value="1"/>
</dbReference>
<dbReference type="SUPFAM" id="SSF51735">
    <property type="entry name" value="NAD(P)-binding Rossmann-fold domains"/>
    <property type="match status" value="2"/>
</dbReference>
<feature type="domain" description="RCK C-terminal" evidence="8">
    <location>
        <begin position="362"/>
        <end position="443"/>
    </location>
</feature>
<evidence type="ECO:0000256" key="2">
    <source>
        <dbReference type="ARBA" id="ARBA00022448"/>
    </source>
</evidence>
<dbReference type="OrthoDB" id="27588at2157"/>
<sequence>MYVVIVGAGEVGTAIAESLAETHNVAVIDIDGNRVEALMYDTDILGIEGDGTDLDTLEEADIEDADILIASTDDDETNIVTCSTAMTVTDAFTISRVKSAKFLRTWQQSERAFGIDHMVATNLLAAETIARIVGLPAAQDVEMFVDGLVQMAEFEISESSPVANLTVEEADRYESLTFAAVLREDAVIIPRGETVLEPGDDVIVIGSPDSIHTFAHELEPDTDGTPNILVVGGGDIGYHTARLLQERGLKPRLVEQDHDRARELAEALSGTTVLESDATDREFLEREHIDDVDIVIAALDNDEKNLLVGLLAKRLGAERAVAVVDSGGYVDLFEEVGIDVAVNPREATAEEITRFTREYQAENVAIIESDRAEVLEIEITEESVLVDRPIRESVADLPDGVVIGSIARNGTLVIPRGDTVVERGDHVVVFVEIDSLEEASSKL</sequence>
<dbReference type="KEGG" id="haer:DU502_11400"/>
<dbReference type="PANTHER" id="PTHR43833:SF5">
    <property type="entry name" value="TRK SYSTEM POTASSIUM UPTAKE PROTEIN TRKA"/>
    <property type="match status" value="1"/>
</dbReference>
<evidence type="ECO:0000256" key="4">
    <source>
        <dbReference type="ARBA" id="ARBA00022958"/>
    </source>
</evidence>
<dbReference type="InterPro" id="IPR050721">
    <property type="entry name" value="Trk_Ktr_HKT_K-transport"/>
</dbReference>
<evidence type="ECO:0000256" key="5">
    <source>
        <dbReference type="ARBA" id="ARBA00023027"/>
    </source>
</evidence>
<feature type="domain" description="RCK N-terminal" evidence="7">
    <location>
        <begin position="1"/>
        <end position="119"/>
    </location>
</feature>
<dbReference type="Pfam" id="PF02254">
    <property type="entry name" value="TrkA_N"/>
    <property type="match status" value="2"/>
</dbReference>
<dbReference type="InterPro" id="IPR006036">
    <property type="entry name" value="K_uptake_TrkA"/>
</dbReference>
<evidence type="ECO:0000313" key="10">
    <source>
        <dbReference type="EMBL" id="RMB11635.1"/>
    </source>
</evidence>
<dbReference type="RefSeq" id="WP_121921875.1">
    <property type="nucleotide sequence ID" value="NZ_CP034145.1"/>
</dbReference>
<evidence type="ECO:0000313" key="12">
    <source>
        <dbReference type="Proteomes" id="UP000282007"/>
    </source>
</evidence>
<evidence type="ECO:0000256" key="1">
    <source>
        <dbReference type="ARBA" id="ARBA00003660"/>
    </source>
</evidence>
<evidence type="ECO:0000256" key="6">
    <source>
        <dbReference type="ARBA" id="ARBA00023065"/>
    </source>
</evidence>
<dbReference type="Gene3D" id="3.30.70.1450">
    <property type="entry name" value="Regulator of K+ conductance, C-terminal domain"/>
    <property type="match status" value="2"/>
</dbReference>
<feature type="domain" description="RCK C-terminal" evidence="8">
    <location>
        <begin position="139"/>
        <end position="220"/>
    </location>
</feature>
<comment type="function">
    <text evidence="1">Part of a potassium transport system.</text>
</comment>
<name>A0A3M0CRR9_9EURY</name>
<dbReference type="Proteomes" id="UP000277326">
    <property type="component" value="Unassembled WGS sequence"/>
</dbReference>
<evidence type="ECO:0000313" key="11">
    <source>
        <dbReference type="Proteomes" id="UP000277326"/>
    </source>
</evidence>
<dbReference type="PROSITE" id="PS51201">
    <property type="entry name" value="RCK_N"/>
    <property type="match status" value="2"/>
</dbReference>
<reference evidence="9 12" key="2">
    <citation type="submission" date="2018-07" db="EMBL/GenBank/DDBJ databases">
        <title>Genome sequences of Haloplanus aerogenes JCM 16430T.</title>
        <authorList>
            <person name="Kim Y.B."/>
            <person name="Roh S.W."/>
        </authorList>
    </citation>
    <scope>NUCLEOTIDE SEQUENCE [LARGE SCALE GENOMIC DNA]</scope>
    <source>
        <strain evidence="9 12">JCM 16430</strain>
    </source>
</reference>
<gene>
    <name evidence="9" type="primary">trkA</name>
    <name evidence="10" type="ORF">ATH50_3331</name>
    <name evidence="9" type="ORF">DU502_11400</name>
</gene>
<dbReference type="EMBL" id="REFS01000008">
    <property type="protein sequence ID" value="RMB11635.1"/>
    <property type="molecule type" value="Genomic_DNA"/>
</dbReference>
<evidence type="ECO:0000259" key="7">
    <source>
        <dbReference type="PROSITE" id="PS51201"/>
    </source>
</evidence>
<evidence type="ECO:0000256" key="3">
    <source>
        <dbReference type="ARBA" id="ARBA00022538"/>
    </source>
</evidence>
<dbReference type="NCBIfam" id="NF007034">
    <property type="entry name" value="PRK09496.2-1"/>
    <property type="match status" value="1"/>
</dbReference>
<dbReference type="Gene3D" id="3.40.50.720">
    <property type="entry name" value="NAD(P)-binding Rossmann-like Domain"/>
    <property type="match status" value="2"/>
</dbReference>
<dbReference type="PROSITE" id="PS51202">
    <property type="entry name" value="RCK_C"/>
    <property type="match status" value="2"/>
</dbReference>
<dbReference type="GeneID" id="38471900"/>
<dbReference type="PRINTS" id="PR00335">
    <property type="entry name" value="KUPTAKETRKA"/>
</dbReference>
<dbReference type="InterPro" id="IPR006037">
    <property type="entry name" value="RCK_C"/>
</dbReference>